<reference evidence="8 9" key="1">
    <citation type="submission" date="2018-05" db="EMBL/GenBank/DDBJ databases">
        <title>Genome sequencing of Flavobacterium sp. HYN0056.</title>
        <authorList>
            <person name="Yi H."/>
            <person name="Baek C."/>
        </authorList>
    </citation>
    <scope>NUCLEOTIDE SEQUENCE [LARGE SCALE GENOMIC DNA]</scope>
    <source>
        <strain evidence="8 9">HYN0056</strain>
    </source>
</reference>
<proteinExistence type="inferred from homology"/>
<evidence type="ECO:0000256" key="3">
    <source>
        <dbReference type="ARBA" id="ARBA00022729"/>
    </source>
</evidence>
<evidence type="ECO:0000256" key="5">
    <source>
        <dbReference type="ARBA" id="ARBA00023237"/>
    </source>
</evidence>
<dbReference type="KEGG" id="fcr:HYN56_03420"/>
<dbReference type="InterPro" id="IPR033985">
    <property type="entry name" value="SusD-like_N"/>
</dbReference>
<keyword evidence="4" id="KW-0472">Membrane</keyword>
<keyword evidence="3" id="KW-0732">Signal</keyword>
<comment type="similarity">
    <text evidence="2">Belongs to the SusD family.</text>
</comment>
<evidence type="ECO:0000313" key="9">
    <source>
        <dbReference type="Proteomes" id="UP000245250"/>
    </source>
</evidence>
<dbReference type="Proteomes" id="UP000245250">
    <property type="component" value="Chromosome"/>
</dbReference>
<dbReference type="InterPro" id="IPR011990">
    <property type="entry name" value="TPR-like_helical_dom_sf"/>
</dbReference>
<evidence type="ECO:0000259" key="7">
    <source>
        <dbReference type="Pfam" id="PF14322"/>
    </source>
</evidence>
<evidence type="ECO:0000313" key="8">
    <source>
        <dbReference type="EMBL" id="AWK03320.1"/>
    </source>
</evidence>
<evidence type="ECO:0000259" key="6">
    <source>
        <dbReference type="Pfam" id="PF07980"/>
    </source>
</evidence>
<dbReference type="GO" id="GO:0009279">
    <property type="term" value="C:cell outer membrane"/>
    <property type="evidence" value="ECO:0007669"/>
    <property type="project" value="UniProtKB-SubCell"/>
</dbReference>
<dbReference type="EMBL" id="CP029255">
    <property type="protein sequence ID" value="AWK03320.1"/>
    <property type="molecule type" value="Genomic_DNA"/>
</dbReference>
<dbReference type="InterPro" id="IPR012944">
    <property type="entry name" value="SusD_RagB_dom"/>
</dbReference>
<dbReference type="AlphaFoldDB" id="A0A2S1YH19"/>
<accession>A0A2S1YH19</accession>
<feature type="domain" description="SusD-like N-terminal" evidence="7">
    <location>
        <begin position="57"/>
        <end position="232"/>
    </location>
</feature>
<evidence type="ECO:0000256" key="1">
    <source>
        <dbReference type="ARBA" id="ARBA00004442"/>
    </source>
</evidence>
<evidence type="ECO:0000256" key="4">
    <source>
        <dbReference type="ARBA" id="ARBA00023136"/>
    </source>
</evidence>
<dbReference type="SUPFAM" id="SSF48452">
    <property type="entry name" value="TPR-like"/>
    <property type="match status" value="1"/>
</dbReference>
<dbReference type="Pfam" id="PF07980">
    <property type="entry name" value="SusD_RagB"/>
    <property type="match status" value="1"/>
</dbReference>
<name>A0A2S1YH19_9FLAO</name>
<sequence>MFLVLIYHYNVMKKYINIKSVIVLMSFMVGLQSCSLDEKNLTTVSLDKSYSERPGFEGLINSCYENLYFLHGKVDYIAPTEAGTDSWENVGTSGIGYTQYTSQLNPDDGNIKVIWGTAYTTINLCNTAIYYSKDVNGYSSTEELNAKLAEAYFLRAFSNFILVEQFGGVVLRTKSSIIEGADNAPVRSSEKEFYDLIIEDLKFACAHLPVQQTLQGRVAKKAAYGLLAKVYLQRTRLGDVSEYAKLALDTAEELINNAAKYNTALYLSDNTKSGFSKLWDGNNNKKNTEFLFTQGIDPGGLNPEGYNRGRTRQYYLPDLATRGAEWGAGATSILYGRANSRMLRPSKYLLTEVFSPVPSPADTRFAETFTFKFYAAANKTITQTMATAYKKDPSVVGYTIKNTLAQAVPSVNFYSQRIEEQINMNNDEGLAVFTPNWNIDPVVKSKMPVLVADPSDIFEPGTNKYKDPAMYPNDPNLINIFPAMRKFSAALYCQSNQYWLGDIPIIRLGEVYLIAAEAAILNSDQSKASTYLNTLRKRAALTSRENEMLVSSGQMNIDFILKERARELSGEHTRWIDLKRTGKLNKTYLDQTNPIAGTNFVDGKHIVRPIPRSFLDAISNAKEFGNNGY</sequence>
<evidence type="ECO:0008006" key="10">
    <source>
        <dbReference type="Google" id="ProtNLM"/>
    </source>
</evidence>
<protein>
    <recommendedName>
        <fullName evidence="10">RagB/SusD family nutrient uptake outer membrane protein</fullName>
    </recommendedName>
</protein>
<keyword evidence="9" id="KW-1185">Reference proteome</keyword>
<dbReference type="Gene3D" id="1.25.40.390">
    <property type="match status" value="1"/>
</dbReference>
<gene>
    <name evidence="8" type="ORF">HYN56_03420</name>
</gene>
<feature type="domain" description="RagB/SusD" evidence="6">
    <location>
        <begin position="361"/>
        <end position="594"/>
    </location>
</feature>
<keyword evidence="5" id="KW-0998">Cell outer membrane</keyword>
<comment type="subcellular location">
    <subcellularLocation>
        <location evidence="1">Cell outer membrane</location>
    </subcellularLocation>
</comment>
<evidence type="ECO:0000256" key="2">
    <source>
        <dbReference type="ARBA" id="ARBA00006275"/>
    </source>
</evidence>
<dbReference type="Pfam" id="PF14322">
    <property type="entry name" value="SusD-like_3"/>
    <property type="match status" value="1"/>
</dbReference>
<organism evidence="8 9">
    <name type="scientific">Flavobacterium crocinum</name>
    <dbReference type="NCBI Taxonomy" id="2183896"/>
    <lineage>
        <taxon>Bacteria</taxon>
        <taxon>Pseudomonadati</taxon>
        <taxon>Bacteroidota</taxon>
        <taxon>Flavobacteriia</taxon>
        <taxon>Flavobacteriales</taxon>
        <taxon>Flavobacteriaceae</taxon>
        <taxon>Flavobacterium</taxon>
    </lineage>
</organism>